<dbReference type="Gene3D" id="2.30.40.10">
    <property type="entry name" value="Urease, subunit C, domain 1"/>
    <property type="match status" value="1"/>
</dbReference>
<feature type="domain" description="Adenine deaminase C-terminal" evidence="8">
    <location>
        <begin position="400"/>
        <end position="568"/>
    </location>
</feature>
<evidence type="ECO:0000256" key="5">
    <source>
        <dbReference type="ARBA" id="ARBA00047720"/>
    </source>
</evidence>
<evidence type="ECO:0000313" key="9">
    <source>
        <dbReference type="EMBL" id="HGW59978.1"/>
    </source>
</evidence>
<dbReference type="InterPro" id="IPR006679">
    <property type="entry name" value="Adenine_deam"/>
</dbReference>
<organism evidence="9">
    <name type="scientific">Caldisericum exile</name>
    <dbReference type="NCBI Taxonomy" id="693075"/>
    <lineage>
        <taxon>Bacteria</taxon>
        <taxon>Pseudomonadati</taxon>
        <taxon>Caldisericota/Cryosericota group</taxon>
        <taxon>Caldisericota</taxon>
        <taxon>Caldisericia</taxon>
        <taxon>Caldisericales</taxon>
        <taxon>Caldisericaceae</taxon>
        <taxon>Caldisericum</taxon>
    </lineage>
</organism>
<comment type="similarity">
    <text evidence="1 6">Belongs to the metallo-dependent hydrolases superfamily. Adenine deaminase family.</text>
</comment>
<dbReference type="GO" id="GO:0006146">
    <property type="term" value="P:adenine catabolic process"/>
    <property type="evidence" value="ECO:0007669"/>
    <property type="project" value="InterPro"/>
</dbReference>
<evidence type="ECO:0000256" key="2">
    <source>
        <dbReference type="ARBA" id="ARBA00012782"/>
    </source>
</evidence>
<dbReference type="AlphaFoldDB" id="A0A7C4XTS2"/>
<feature type="domain" description="Amidohydrolase-related" evidence="7">
    <location>
        <begin position="69"/>
        <end position="346"/>
    </location>
</feature>
<comment type="caution">
    <text evidence="9">The sequence shown here is derived from an EMBL/GenBank/DDBJ whole genome shotgun (WGS) entry which is preliminary data.</text>
</comment>
<evidence type="ECO:0000256" key="3">
    <source>
        <dbReference type="ARBA" id="ARBA00022801"/>
    </source>
</evidence>
<dbReference type="PANTHER" id="PTHR11113">
    <property type="entry name" value="N-ACETYLGLUCOSAMINE-6-PHOSPHATE DEACETYLASE"/>
    <property type="match status" value="1"/>
</dbReference>
<dbReference type="EMBL" id="DTHV01000024">
    <property type="protein sequence ID" value="HGW59978.1"/>
    <property type="molecule type" value="Genomic_DNA"/>
</dbReference>
<dbReference type="InterPro" id="IPR011059">
    <property type="entry name" value="Metal-dep_hydrolase_composite"/>
</dbReference>
<dbReference type="InterPro" id="IPR032466">
    <property type="entry name" value="Metal_Hydrolase"/>
</dbReference>
<dbReference type="NCBIfam" id="TIGR01178">
    <property type="entry name" value="ade"/>
    <property type="match status" value="1"/>
</dbReference>
<dbReference type="HAMAP" id="MF_01518">
    <property type="entry name" value="Adenine_deamin"/>
    <property type="match status" value="1"/>
</dbReference>
<evidence type="ECO:0000256" key="6">
    <source>
        <dbReference type="HAMAP-Rule" id="MF_01518"/>
    </source>
</evidence>
<dbReference type="PANTHER" id="PTHR11113:SF2">
    <property type="entry name" value="ADENINE DEAMINASE"/>
    <property type="match status" value="1"/>
</dbReference>
<dbReference type="SUPFAM" id="SSF51338">
    <property type="entry name" value="Composite domain of metallo-dependent hydrolases"/>
    <property type="match status" value="1"/>
</dbReference>
<keyword evidence="3 6" id="KW-0378">Hydrolase</keyword>
<accession>A0A7C4XTS2</accession>
<dbReference type="InterPro" id="IPR026912">
    <property type="entry name" value="Adenine_deam_C"/>
</dbReference>
<protein>
    <recommendedName>
        <fullName evidence="2 6">Adenine deaminase</fullName>
        <shortName evidence="6">Adenase</shortName>
        <shortName evidence="6">Adenine aminase</shortName>
        <ecNumber evidence="2 6">3.5.4.2</ecNumber>
    </recommendedName>
</protein>
<sequence>MEFNRKKLSNIVDVARRRKSADVVIKNAKIVNVFNETVEDGNIAIAEGVIAGIGGYTEGDTIIDVEGAFVAPSFIDSHMHIESTMLIPTEFAKAVVPLGTTTAVVDPHEIANVAGIPGIQFMINASKSLPMDIYFMLSSCVPATNLETSGATLYAEDLAVLKNHEKVLGLAEMMNYPGVINKDPEVLDKIVLFRDGIIDGHSPTLSGYDLNAYLAAGILADHECTTKEEAMEKLSKGMWIMMREGSVTRDLLNLLPLLNDRTKHRILLCTDDKHPEDLILEGHINFAIRLLVENGVPLPVAVRLATLNPAQFFGFRRKGGVAPGYAGDLVVFEHLNKMNLVFKDGVVVAKDGMPLFDVEEPQHDDAVKNTINLKTATFEKLKIANKGKKVRVIGLRQGSIVTDELIMVPKVEDGYVVSDVKNDIIKIAVFERHRATGKVAVGFIHGLGLKRGAFATSIAHDAHNIIVAGENDKDMLLSVSQLEAMGGGIAIAKDGVVLDYLPLPYGGLMTNRSVHEVAEILERLHKSAHNELGVTYPDPFMALAFMHLEVIPKLKITDSGLVDVNKFEFVDLFVE</sequence>
<comment type="cofactor">
    <cofactor evidence="6">
        <name>Mn(2+)</name>
        <dbReference type="ChEBI" id="CHEBI:29035"/>
    </cofactor>
</comment>
<evidence type="ECO:0000259" key="8">
    <source>
        <dbReference type="Pfam" id="PF13382"/>
    </source>
</evidence>
<evidence type="ECO:0000256" key="1">
    <source>
        <dbReference type="ARBA" id="ARBA00006773"/>
    </source>
</evidence>
<evidence type="ECO:0000259" key="7">
    <source>
        <dbReference type="Pfam" id="PF01979"/>
    </source>
</evidence>
<dbReference type="EC" id="3.5.4.2" evidence="2 6"/>
<dbReference type="GO" id="GO:0000034">
    <property type="term" value="F:adenine deaminase activity"/>
    <property type="evidence" value="ECO:0007669"/>
    <property type="project" value="UniProtKB-UniRule"/>
</dbReference>
<gene>
    <name evidence="6 9" type="primary">ade</name>
    <name evidence="9" type="ORF">ENV82_00825</name>
</gene>
<proteinExistence type="inferred from homology"/>
<dbReference type="Pfam" id="PF13382">
    <property type="entry name" value="Adenine_deam_C"/>
    <property type="match status" value="1"/>
</dbReference>
<evidence type="ECO:0000256" key="4">
    <source>
        <dbReference type="ARBA" id="ARBA00023211"/>
    </source>
</evidence>
<dbReference type="Pfam" id="PF01979">
    <property type="entry name" value="Amidohydro_1"/>
    <property type="match status" value="1"/>
</dbReference>
<keyword evidence="4 6" id="KW-0464">Manganese</keyword>
<dbReference type="Gene3D" id="3.20.20.140">
    <property type="entry name" value="Metal-dependent hydrolases"/>
    <property type="match status" value="1"/>
</dbReference>
<reference evidence="9" key="1">
    <citation type="journal article" date="2020" name="mSystems">
        <title>Genome- and Community-Level Interaction Insights into Carbon Utilization and Element Cycling Functions of Hydrothermarchaeota in Hydrothermal Sediment.</title>
        <authorList>
            <person name="Zhou Z."/>
            <person name="Liu Y."/>
            <person name="Xu W."/>
            <person name="Pan J."/>
            <person name="Luo Z.H."/>
            <person name="Li M."/>
        </authorList>
    </citation>
    <scope>NUCLEOTIDE SEQUENCE [LARGE SCALE GENOMIC DNA]</scope>
    <source>
        <strain evidence="9">SpSt-794</strain>
    </source>
</reference>
<dbReference type="InterPro" id="IPR006680">
    <property type="entry name" value="Amidohydro-rel"/>
</dbReference>
<name>A0A7C4XTS2_9BACT</name>
<comment type="catalytic activity">
    <reaction evidence="5 6">
        <text>adenine + H2O + H(+) = hypoxanthine + NH4(+)</text>
        <dbReference type="Rhea" id="RHEA:23688"/>
        <dbReference type="ChEBI" id="CHEBI:15377"/>
        <dbReference type="ChEBI" id="CHEBI:15378"/>
        <dbReference type="ChEBI" id="CHEBI:16708"/>
        <dbReference type="ChEBI" id="CHEBI:17368"/>
        <dbReference type="ChEBI" id="CHEBI:28938"/>
        <dbReference type="EC" id="3.5.4.2"/>
    </reaction>
</comment>
<dbReference type="CDD" id="cd01295">
    <property type="entry name" value="AdeC"/>
    <property type="match status" value="1"/>
</dbReference>
<dbReference type="SUPFAM" id="SSF51556">
    <property type="entry name" value="Metallo-dependent hydrolases"/>
    <property type="match status" value="1"/>
</dbReference>